<feature type="domain" description="Major facilitator superfamily (MFS) profile" evidence="8">
    <location>
        <begin position="231"/>
        <end position="412"/>
    </location>
</feature>
<sequence length="412" mass="45895">MENPVPKPQEEPTRSLWKNRPFLLLIGTDTTSSIALYMYILIIPLLMYELTQSALMMSTLRLIEFFVSGVLGVAAGIFVDRINRKNILVSAALLQWLTIGCLTLLLFTNNLQLWNLYFIGFFFYTSGLLHTNATHAALPQIIHKSQLVDGNAKIGIFSNTVRLIGPLFGGIALAAMSFAGATAVMLGFVTLMLVSVLLLPTLKIEGIEEREKSTFWKDAKEGFHELFQNPLLKITTIVIFFQNFGFSLVMGVLLFFTVDNLQATEAQIGTNISIGAAGGLLGMLVVTKLVRRFPRGKVYTYTNLFDITAFTILAFSTVWWMVAIALALFSFSTAISNVIYRAIRQEMTPNHMLGRVSGTIATIVQLTMPLGFIAGGLWAEFFDIRVLFYANIVLSTIILIVLMRTTFHKTMR</sequence>
<comment type="caution">
    <text evidence="9">The sequence shown here is derived from an EMBL/GenBank/DDBJ whole genome shotgun (WGS) entry which is preliminary data.</text>
</comment>
<dbReference type="Gene3D" id="1.20.1250.20">
    <property type="entry name" value="MFS general substrate transporter like domains"/>
    <property type="match status" value="1"/>
</dbReference>
<dbReference type="InterPro" id="IPR020846">
    <property type="entry name" value="MFS_dom"/>
</dbReference>
<dbReference type="PANTHER" id="PTHR23513:SF6">
    <property type="entry name" value="MAJOR FACILITATOR SUPERFAMILY ASSOCIATED DOMAIN-CONTAINING PROTEIN"/>
    <property type="match status" value="1"/>
</dbReference>
<feature type="transmembrane region" description="Helical" evidence="7">
    <location>
        <begin position="86"/>
        <end position="107"/>
    </location>
</feature>
<evidence type="ECO:0000256" key="7">
    <source>
        <dbReference type="SAM" id="Phobius"/>
    </source>
</evidence>
<dbReference type="EMBL" id="JAFBCV010000002">
    <property type="protein sequence ID" value="MBM7837811.1"/>
    <property type="molecule type" value="Genomic_DNA"/>
</dbReference>
<protein>
    <submittedName>
        <fullName evidence="9">MFS family permease</fullName>
    </submittedName>
</protein>
<feature type="transmembrane region" description="Helical" evidence="7">
    <location>
        <begin position="268"/>
        <end position="286"/>
    </location>
</feature>
<evidence type="ECO:0000256" key="5">
    <source>
        <dbReference type="ARBA" id="ARBA00022989"/>
    </source>
</evidence>
<evidence type="ECO:0000259" key="8">
    <source>
        <dbReference type="PROSITE" id="PS50850"/>
    </source>
</evidence>
<keyword evidence="3" id="KW-1003">Cell membrane</keyword>
<organism evidence="9 10">
    <name type="scientific">Shouchella xiaoxiensis</name>
    <dbReference type="NCBI Taxonomy" id="766895"/>
    <lineage>
        <taxon>Bacteria</taxon>
        <taxon>Bacillati</taxon>
        <taxon>Bacillota</taxon>
        <taxon>Bacilli</taxon>
        <taxon>Bacillales</taxon>
        <taxon>Bacillaceae</taxon>
        <taxon>Shouchella</taxon>
    </lineage>
</organism>
<proteinExistence type="predicted"/>
<evidence type="ECO:0000256" key="3">
    <source>
        <dbReference type="ARBA" id="ARBA00022475"/>
    </source>
</evidence>
<evidence type="ECO:0000256" key="4">
    <source>
        <dbReference type="ARBA" id="ARBA00022692"/>
    </source>
</evidence>
<keyword evidence="10" id="KW-1185">Reference proteome</keyword>
<gene>
    <name evidence="9" type="ORF">JOC54_001042</name>
</gene>
<dbReference type="RefSeq" id="WP_204464880.1">
    <property type="nucleotide sequence ID" value="NZ_JAFBCV010000002.1"/>
</dbReference>
<comment type="subcellular location">
    <subcellularLocation>
        <location evidence="1">Cell membrane</location>
        <topology evidence="1">Multi-pass membrane protein</topology>
    </subcellularLocation>
</comment>
<feature type="transmembrane region" description="Helical" evidence="7">
    <location>
        <begin position="59"/>
        <end position="79"/>
    </location>
</feature>
<keyword evidence="6 7" id="KW-0472">Membrane</keyword>
<evidence type="ECO:0000256" key="6">
    <source>
        <dbReference type="ARBA" id="ARBA00023136"/>
    </source>
</evidence>
<evidence type="ECO:0000256" key="1">
    <source>
        <dbReference type="ARBA" id="ARBA00004651"/>
    </source>
</evidence>
<reference evidence="9" key="1">
    <citation type="submission" date="2021-01" db="EMBL/GenBank/DDBJ databases">
        <title>Genomic Encyclopedia of Type Strains, Phase IV (KMG-IV): sequencing the most valuable type-strain genomes for metagenomic binning, comparative biology and taxonomic classification.</title>
        <authorList>
            <person name="Goeker M."/>
        </authorList>
    </citation>
    <scope>NUCLEOTIDE SEQUENCE</scope>
    <source>
        <strain evidence="9">DSM 21943</strain>
    </source>
</reference>
<keyword evidence="2" id="KW-0813">Transport</keyword>
<evidence type="ECO:0000313" key="10">
    <source>
        <dbReference type="Proteomes" id="UP001179280"/>
    </source>
</evidence>
<feature type="transmembrane region" description="Helical" evidence="7">
    <location>
        <begin position="321"/>
        <end position="340"/>
    </location>
</feature>
<dbReference type="PROSITE" id="PS50850">
    <property type="entry name" value="MFS"/>
    <property type="match status" value="1"/>
</dbReference>
<feature type="transmembrane region" description="Helical" evidence="7">
    <location>
        <begin position="234"/>
        <end position="256"/>
    </location>
</feature>
<evidence type="ECO:0000256" key="2">
    <source>
        <dbReference type="ARBA" id="ARBA00022448"/>
    </source>
</evidence>
<dbReference type="PANTHER" id="PTHR23513">
    <property type="entry name" value="INTEGRAL MEMBRANE EFFLUX PROTEIN-RELATED"/>
    <property type="match status" value="1"/>
</dbReference>
<dbReference type="SUPFAM" id="SSF103473">
    <property type="entry name" value="MFS general substrate transporter"/>
    <property type="match status" value="1"/>
</dbReference>
<evidence type="ECO:0000313" key="9">
    <source>
        <dbReference type="EMBL" id="MBM7837811.1"/>
    </source>
</evidence>
<dbReference type="Pfam" id="PF07690">
    <property type="entry name" value="MFS_1"/>
    <property type="match status" value="1"/>
</dbReference>
<dbReference type="InterPro" id="IPR036259">
    <property type="entry name" value="MFS_trans_sf"/>
</dbReference>
<feature type="transmembrane region" description="Helical" evidence="7">
    <location>
        <begin position="113"/>
        <end position="133"/>
    </location>
</feature>
<name>A0ABS2SRL4_9BACI</name>
<accession>A0ABS2SRL4</accession>
<feature type="transmembrane region" description="Helical" evidence="7">
    <location>
        <begin position="386"/>
        <end position="407"/>
    </location>
</feature>
<feature type="transmembrane region" description="Helical" evidence="7">
    <location>
        <begin position="352"/>
        <end position="374"/>
    </location>
</feature>
<keyword evidence="5 7" id="KW-1133">Transmembrane helix</keyword>
<dbReference type="CDD" id="cd06173">
    <property type="entry name" value="MFS_MefA_like"/>
    <property type="match status" value="1"/>
</dbReference>
<feature type="transmembrane region" description="Helical" evidence="7">
    <location>
        <begin position="21"/>
        <end position="47"/>
    </location>
</feature>
<dbReference type="InterPro" id="IPR011701">
    <property type="entry name" value="MFS"/>
</dbReference>
<dbReference type="Proteomes" id="UP001179280">
    <property type="component" value="Unassembled WGS sequence"/>
</dbReference>
<keyword evidence="4 7" id="KW-0812">Transmembrane</keyword>